<evidence type="ECO:0000313" key="2">
    <source>
        <dbReference type="EMBL" id="KAK2741388.1"/>
    </source>
</evidence>
<comment type="caution">
    <text evidence="2">The sequence shown here is derived from an EMBL/GenBank/DDBJ whole genome shotgun (WGS) entry which is preliminary data.</text>
</comment>
<dbReference type="AlphaFoldDB" id="A0AAE0D400"/>
<evidence type="ECO:0000313" key="3">
    <source>
        <dbReference type="Proteomes" id="UP001281614"/>
    </source>
</evidence>
<proteinExistence type="predicted"/>
<evidence type="ECO:0000256" key="1">
    <source>
        <dbReference type="SAM" id="MobiDB-lite"/>
    </source>
</evidence>
<sequence>MSKETIFPTPPLFRHHNKAKDPFRDDPFRNNTFVILITKFANLQRSILEIAIQIDDETETMAFIVHRGTSISEY</sequence>
<name>A0AAE0D400_COLKA</name>
<gene>
    <name evidence="2" type="ORF">CKAH01_18502</name>
</gene>
<accession>A0AAE0D400</accession>
<keyword evidence="3" id="KW-1185">Reference proteome</keyword>
<reference evidence="2" key="1">
    <citation type="submission" date="2023-02" db="EMBL/GenBank/DDBJ databases">
        <title>Colletotrichum kahawae CIFC_Que2 genome sequencing and assembly.</title>
        <authorList>
            <person name="Baroncelli R."/>
        </authorList>
    </citation>
    <scope>NUCLEOTIDE SEQUENCE</scope>
    <source>
        <strain evidence="2">CIFC_Que2</strain>
    </source>
</reference>
<feature type="region of interest" description="Disordered" evidence="1">
    <location>
        <begin position="1"/>
        <end position="24"/>
    </location>
</feature>
<organism evidence="2 3">
    <name type="scientific">Colletotrichum kahawae</name>
    <name type="common">Coffee berry disease fungus</name>
    <dbReference type="NCBI Taxonomy" id="34407"/>
    <lineage>
        <taxon>Eukaryota</taxon>
        <taxon>Fungi</taxon>
        <taxon>Dikarya</taxon>
        <taxon>Ascomycota</taxon>
        <taxon>Pezizomycotina</taxon>
        <taxon>Sordariomycetes</taxon>
        <taxon>Hypocreomycetidae</taxon>
        <taxon>Glomerellales</taxon>
        <taxon>Glomerellaceae</taxon>
        <taxon>Colletotrichum</taxon>
        <taxon>Colletotrichum gloeosporioides species complex</taxon>
    </lineage>
</organism>
<protein>
    <submittedName>
        <fullName evidence="2">Uncharacterized protein</fullName>
    </submittedName>
</protein>
<dbReference type="EMBL" id="VYYT01000336">
    <property type="protein sequence ID" value="KAK2741388.1"/>
    <property type="molecule type" value="Genomic_DNA"/>
</dbReference>
<dbReference type="Proteomes" id="UP001281614">
    <property type="component" value="Unassembled WGS sequence"/>
</dbReference>